<keyword evidence="3" id="KW-1003">Cell membrane</keyword>
<dbReference type="AlphaFoldDB" id="A0A2T0QYG2"/>
<evidence type="ECO:0000313" key="11">
    <source>
        <dbReference type="Proteomes" id="UP000238083"/>
    </source>
</evidence>
<keyword evidence="5" id="KW-0547">Nucleotide-binding</keyword>
<comment type="caution">
    <text evidence="10">The sequence shown here is derived from an EMBL/GenBank/DDBJ whole genome shotgun (WGS) entry which is preliminary data.</text>
</comment>
<evidence type="ECO:0000256" key="7">
    <source>
        <dbReference type="ARBA" id="ARBA00022989"/>
    </source>
</evidence>
<keyword evidence="10" id="KW-0829">Tyrosine-protein kinase</keyword>
<dbReference type="EMBL" id="PVZF01000013">
    <property type="protein sequence ID" value="PRY11422.1"/>
    <property type="molecule type" value="Genomic_DNA"/>
</dbReference>
<gene>
    <name evidence="10" type="ORF">CLV37_11344</name>
</gene>
<feature type="domain" description="Polysaccharide chain length determinant N-terminal" evidence="9">
    <location>
        <begin position="1"/>
        <end position="89"/>
    </location>
</feature>
<dbReference type="Pfam" id="PF10609">
    <property type="entry name" value="ParA"/>
    <property type="match status" value="1"/>
</dbReference>
<dbReference type="Gene3D" id="3.40.50.300">
    <property type="entry name" value="P-loop containing nucleotide triphosphate hydrolases"/>
    <property type="match status" value="1"/>
</dbReference>
<proteinExistence type="inferred from homology"/>
<evidence type="ECO:0000256" key="2">
    <source>
        <dbReference type="ARBA" id="ARBA00006683"/>
    </source>
</evidence>
<dbReference type="PANTHER" id="PTHR32309:SF31">
    <property type="entry name" value="CAPSULAR EXOPOLYSACCHARIDE FAMILY"/>
    <property type="match status" value="1"/>
</dbReference>
<evidence type="ECO:0000256" key="3">
    <source>
        <dbReference type="ARBA" id="ARBA00022475"/>
    </source>
</evidence>
<dbReference type="GO" id="GO:0004713">
    <property type="term" value="F:protein tyrosine kinase activity"/>
    <property type="evidence" value="ECO:0007669"/>
    <property type="project" value="UniProtKB-KW"/>
</dbReference>
<comment type="subcellular location">
    <subcellularLocation>
        <location evidence="1">Cell membrane</location>
        <topology evidence="1">Multi-pass membrane protein</topology>
    </subcellularLocation>
</comment>
<protein>
    <submittedName>
        <fullName evidence="10">Non-specific protein-tyrosine kinase</fullName>
    </submittedName>
</protein>
<sequence length="465" mass="48803">MDLVDYLRALRKHWILVVLAVLLGGGGGFGAYSASAPVYRADSLMFVSMYDTGNAATLMQGSMFTQQRVQSYTSVLTSPKVLDPVIAELGLDTTARALATHVNSKAPIGTVLIEVTVDESSPELAADVANSIAKHFGVAVSELEQATPDTMSPVRINVLRPAEVRPDPIAPDLARTLALGLLAGAVLGTGLAILREVLDTTVKTLTAITDLGAPALGSVPAGGGGDRPDLVVEGSRSPQSEALRQIRTNLQFADLDHPPRLVVVTSALPGEGKSTTAVNLALTSATAGLRTILVEGDLRLPRVADYLGVEDSAGLTTVLAGRADLDDVLQPYGDTGLSVLAAGPIPLNPAALLGSRHMSDLLDRLRERADLVVVDSPPLLPVADAAVLARQADGAVVVVRHGRTTREHLARGLERLRAVDARVLGGVLTMVPTRASEYSSAYEYGYGYGYQPTTPSDAEHVVLER</sequence>
<dbReference type="InterPro" id="IPR027417">
    <property type="entry name" value="P-loop_NTPase"/>
</dbReference>
<accession>A0A2T0QYG2</accession>
<dbReference type="InterPro" id="IPR050445">
    <property type="entry name" value="Bact_polysacc_biosynth/exp"/>
</dbReference>
<evidence type="ECO:0000259" key="9">
    <source>
        <dbReference type="Pfam" id="PF02706"/>
    </source>
</evidence>
<evidence type="ECO:0000256" key="8">
    <source>
        <dbReference type="ARBA" id="ARBA00023136"/>
    </source>
</evidence>
<dbReference type="InterPro" id="IPR005702">
    <property type="entry name" value="Wzc-like_C"/>
</dbReference>
<dbReference type="CDD" id="cd05387">
    <property type="entry name" value="BY-kinase"/>
    <property type="match status" value="1"/>
</dbReference>
<dbReference type="RefSeq" id="WP_106214328.1">
    <property type="nucleotide sequence ID" value="NZ_PVZF01000013.1"/>
</dbReference>
<dbReference type="Proteomes" id="UP000238083">
    <property type="component" value="Unassembled WGS sequence"/>
</dbReference>
<keyword evidence="11" id="KW-1185">Reference proteome</keyword>
<reference evidence="10 11" key="1">
    <citation type="submission" date="2018-03" db="EMBL/GenBank/DDBJ databases">
        <title>Genomic Encyclopedia of Archaeal and Bacterial Type Strains, Phase II (KMG-II): from individual species to whole genera.</title>
        <authorList>
            <person name="Goeker M."/>
        </authorList>
    </citation>
    <scope>NUCLEOTIDE SEQUENCE [LARGE SCALE GENOMIC DNA]</scope>
    <source>
        <strain evidence="10 11">DSM 19711</strain>
    </source>
</reference>
<keyword evidence="6" id="KW-0067">ATP-binding</keyword>
<dbReference type="SUPFAM" id="SSF52540">
    <property type="entry name" value="P-loop containing nucleoside triphosphate hydrolases"/>
    <property type="match status" value="1"/>
</dbReference>
<dbReference type="OrthoDB" id="9812433at2"/>
<evidence type="ECO:0000256" key="5">
    <source>
        <dbReference type="ARBA" id="ARBA00022741"/>
    </source>
</evidence>
<keyword evidence="8" id="KW-0472">Membrane</keyword>
<keyword evidence="10" id="KW-0808">Transferase</keyword>
<name>A0A2T0QYG2_9ACTN</name>
<keyword evidence="4" id="KW-0812">Transmembrane</keyword>
<evidence type="ECO:0000313" key="10">
    <source>
        <dbReference type="EMBL" id="PRY11422.1"/>
    </source>
</evidence>
<evidence type="ECO:0000256" key="6">
    <source>
        <dbReference type="ARBA" id="ARBA00022840"/>
    </source>
</evidence>
<keyword evidence="7" id="KW-1133">Transmembrane helix</keyword>
<comment type="similarity">
    <text evidence="2">Belongs to the CpsC/CapA family.</text>
</comment>
<evidence type="ECO:0000256" key="4">
    <source>
        <dbReference type="ARBA" id="ARBA00022692"/>
    </source>
</evidence>
<keyword evidence="10" id="KW-0418">Kinase</keyword>
<organism evidence="10 11">
    <name type="scientific">Kineococcus rhizosphaerae</name>
    <dbReference type="NCBI Taxonomy" id="559628"/>
    <lineage>
        <taxon>Bacteria</taxon>
        <taxon>Bacillati</taxon>
        <taxon>Actinomycetota</taxon>
        <taxon>Actinomycetes</taxon>
        <taxon>Kineosporiales</taxon>
        <taxon>Kineosporiaceae</taxon>
        <taxon>Kineococcus</taxon>
    </lineage>
</organism>
<dbReference type="InterPro" id="IPR033756">
    <property type="entry name" value="YlxH/NBP35"/>
</dbReference>
<dbReference type="GO" id="GO:0005886">
    <property type="term" value="C:plasma membrane"/>
    <property type="evidence" value="ECO:0007669"/>
    <property type="project" value="UniProtKB-SubCell"/>
</dbReference>
<dbReference type="Pfam" id="PF02706">
    <property type="entry name" value="Wzz"/>
    <property type="match status" value="1"/>
</dbReference>
<dbReference type="InterPro" id="IPR003856">
    <property type="entry name" value="LPS_length_determ_N"/>
</dbReference>
<dbReference type="PANTHER" id="PTHR32309">
    <property type="entry name" value="TYROSINE-PROTEIN KINASE"/>
    <property type="match status" value="1"/>
</dbReference>
<dbReference type="NCBIfam" id="TIGR01007">
    <property type="entry name" value="eps_fam"/>
    <property type="match status" value="1"/>
</dbReference>
<evidence type="ECO:0000256" key="1">
    <source>
        <dbReference type="ARBA" id="ARBA00004651"/>
    </source>
</evidence>
<dbReference type="GO" id="GO:0005524">
    <property type="term" value="F:ATP binding"/>
    <property type="evidence" value="ECO:0007669"/>
    <property type="project" value="UniProtKB-KW"/>
</dbReference>